<evidence type="ECO:0000256" key="1">
    <source>
        <dbReference type="SAM" id="MobiDB-lite"/>
    </source>
</evidence>
<sequence>MRNTSIIKSRFFIAGTGQRLTRDHGREVAFTAIYLTACPHSHMAGIYYLSPGMAANELHITEGRFLADVEILEREGFCRYDRNACVIWIRSMMGHQVSSAWKAGDTRMKTIRLHLEALPDTPLILEFQRHYRLLPDGAWHGASDGACDGGADAGPNPLPVPKPHPLSPQGAPSRKNDFPAQDKNGLDLGVMR</sequence>
<dbReference type="KEGG" id="tvi:Thivi_4613"/>
<proteinExistence type="predicted"/>
<dbReference type="AlphaFoldDB" id="I3YHD6"/>
<evidence type="ECO:0000313" key="2">
    <source>
        <dbReference type="EMBL" id="AFL76404.1"/>
    </source>
</evidence>
<dbReference type="OrthoDB" id="9151463at2"/>
<dbReference type="EMBL" id="CP003154">
    <property type="protein sequence ID" value="AFL76404.1"/>
    <property type="molecule type" value="Genomic_DNA"/>
</dbReference>
<organism evidence="2 3">
    <name type="scientific">Thiocystis violascens (strain ATCC 17096 / DSM 198 / 6111)</name>
    <name type="common">Chromatium violascens</name>
    <dbReference type="NCBI Taxonomy" id="765911"/>
    <lineage>
        <taxon>Bacteria</taxon>
        <taxon>Pseudomonadati</taxon>
        <taxon>Pseudomonadota</taxon>
        <taxon>Gammaproteobacteria</taxon>
        <taxon>Chromatiales</taxon>
        <taxon>Chromatiaceae</taxon>
        <taxon>Thiocystis</taxon>
    </lineage>
</organism>
<dbReference type="eggNOG" id="ENOG5030546">
    <property type="taxonomic scope" value="Bacteria"/>
</dbReference>
<reference evidence="2 3" key="1">
    <citation type="submission" date="2012-06" db="EMBL/GenBank/DDBJ databases">
        <title>Complete sequence of Thiocystis violascens DSM 198.</title>
        <authorList>
            <consortium name="US DOE Joint Genome Institute"/>
            <person name="Lucas S."/>
            <person name="Han J."/>
            <person name="Lapidus A."/>
            <person name="Cheng J.-F."/>
            <person name="Goodwin L."/>
            <person name="Pitluck S."/>
            <person name="Peters L."/>
            <person name="Ovchinnikova G."/>
            <person name="Teshima H."/>
            <person name="Detter J.C."/>
            <person name="Han C."/>
            <person name="Tapia R."/>
            <person name="Land M."/>
            <person name="Hauser L."/>
            <person name="Kyrpides N."/>
            <person name="Ivanova N."/>
            <person name="Pagani I."/>
            <person name="Vogl K."/>
            <person name="Liu Z."/>
            <person name="Frigaard N.-U."/>
            <person name="Bryant D."/>
            <person name="Woyke T."/>
        </authorList>
    </citation>
    <scope>NUCLEOTIDE SEQUENCE [LARGE SCALE GENOMIC DNA]</scope>
    <source>
        <strain evidence="3">ATCC 17096 / DSM 198 / 6111</strain>
    </source>
</reference>
<gene>
    <name evidence="2" type="ordered locus">Thivi_4613</name>
</gene>
<dbReference type="HOGENOM" id="CLU_1414606_0_0_6"/>
<keyword evidence="3" id="KW-1185">Reference proteome</keyword>
<protein>
    <submittedName>
        <fullName evidence="2">Uncharacterized protein</fullName>
    </submittedName>
</protein>
<dbReference type="STRING" id="765911.Thivi_4613"/>
<evidence type="ECO:0000313" key="3">
    <source>
        <dbReference type="Proteomes" id="UP000006062"/>
    </source>
</evidence>
<feature type="region of interest" description="Disordered" evidence="1">
    <location>
        <begin position="145"/>
        <end position="192"/>
    </location>
</feature>
<name>I3YHD6_THIV6</name>
<dbReference type="Proteomes" id="UP000006062">
    <property type="component" value="Chromosome"/>
</dbReference>
<dbReference type="RefSeq" id="WP_014780772.1">
    <property type="nucleotide sequence ID" value="NC_018012.1"/>
</dbReference>
<accession>I3YHD6</accession>
<feature type="compositionally biased region" description="Pro residues" evidence="1">
    <location>
        <begin position="156"/>
        <end position="166"/>
    </location>
</feature>